<accession>A0A7E4ZTR2</accession>
<dbReference type="AlphaFoldDB" id="A0A7E4ZTR2"/>
<name>A0A7E4ZTR2_PANRE</name>
<evidence type="ECO:0000256" key="1">
    <source>
        <dbReference type="SAM" id="MobiDB-lite"/>
    </source>
</evidence>
<protein>
    <submittedName>
        <fullName evidence="3">Uncharacterized protein</fullName>
    </submittedName>
</protein>
<sequence>MYSVLLSRIRLDEKLNLKQVLHLMLVPSPEAPVPCCRPFSPSTPLAKVEQMKRHLPRLLSFRASKRKLQTATINSGSPAPSTSSFYGESRCHSDSSSVFRSSHRQLPLNSAPVDEDFYDDDEISVEIARGSTSSDARPTVIRIDDDEEADIRELRRHSSRIDIDDENYHNRPESPKSLYSDDDDVFSMVRN</sequence>
<dbReference type="WBParaSite" id="Pan_g16772.t1">
    <property type="protein sequence ID" value="Pan_g16772.t1"/>
    <property type="gene ID" value="Pan_g16772"/>
</dbReference>
<proteinExistence type="predicted"/>
<keyword evidence="2" id="KW-1185">Reference proteome</keyword>
<dbReference type="Proteomes" id="UP000492821">
    <property type="component" value="Unassembled WGS sequence"/>
</dbReference>
<reference evidence="2" key="1">
    <citation type="journal article" date="2013" name="Genetics">
        <title>The draft genome and transcriptome of Panagrellus redivivus are shaped by the harsh demands of a free-living lifestyle.</title>
        <authorList>
            <person name="Srinivasan J."/>
            <person name="Dillman A.R."/>
            <person name="Macchietto M.G."/>
            <person name="Heikkinen L."/>
            <person name="Lakso M."/>
            <person name="Fracchia K.M."/>
            <person name="Antoshechkin I."/>
            <person name="Mortazavi A."/>
            <person name="Wong G."/>
            <person name="Sternberg P.W."/>
        </authorList>
    </citation>
    <scope>NUCLEOTIDE SEQUENCE [LARGE SCALE GENOMIC DNA]</scope>
    <source>
        <strain evidence="2">MT8872</strain>
    </source>
</reference>
<feature type="compositionally biased region" description="Basic and acidic residues" evidence="1">
    <location>
        <begin position="163"/>
        <end position="174"/>
    </location>
</feature>
<organism evidence="2 3">
    <name type="scientific">Panagrellus redivivus</name>
    <name type="common">Microworm</name>
    <dbReference type="NCBI Taxonomy" id="6233"/>
    <lineage>
        <taxon>Eukaryota</taxon>
        <taxon>Metazoa</taxon>
        <taxon>Ecdysozoa</taxon>
        <taxon>Nematoda</taxon>
        <taxon>Chromadorea</taxon>
        <taxon>Rhabditida</taxon>
        <taxon>Tylenchina</taxon>
        <taxon>Panagrolaimomorpha</taxon>
        <taxon>Panagrolaimoidea</taxon>
        <taxon>Panagrolaimidae</taxon>
        <taxon>Panagrellus</taxon>
    </lineage>
</organism>
<feature type="region of interest" description="Disordered" evidence="1">
    <location>
        <begin position="163"/>
        <end position="185"/>
    </location>
</feature>
<evidence type="ECO:0000313" key="3">
    <source>
        <dbReference type="WBParaSite" id="Pan_g16772.t1"/>
    </source>
</evidence>
<evidence type="ECO:0000313" key="2">
    <source>
        <dbReference type="Proteomes" id="UP000492821"/>
    </source>
</evidence>
<reference evidence="3" key="2">
    <citation type="submission" date="2020-10" db="UniProtKB">
        <authorList>
            <consortium name="WormBaseParasite"/>
        </authorList>
    </citation>
    <scope>IDENTIFICATION</scope>
</reference>